<dbReference type="Proteomes" id="UP000272440">
    <property type="component" value="Unassembled WGS sequence"/>
</dbReference>
<accession>A0A3P2EFM9</accession>
<evidence type="ECO:0008006" key="3">
    <source>
        <dbReference type="Google" id="ProtNLM"/>
    </source>
</evidence>
<proteinExistence type="predicted"/>
<comment type="caution">
    <text evidence="1">The sequence shown here is derived from an EMBL/GenBank/DDBJ whole genome shotgun (WGS) entry which is preliminary data.</text>
</comment>
<organism evidence="1 2">
    <name type="scientific">Klebsiella pneumoniae</name>
    <dbReference type="NCBI Taxonomy" id="573"/>
    <lineage>
        <taxon>Bacteria</taxon>
        <taxon>Pseudomonadati</taxon>
        <taxon>Pseudomonadota</taxon>
        <taxon>Gammaproteobacteria</taxon>
        <taxon>Enterobacterales</taxon>
        <taxon>Enterobacteriaceae</taxon>
        <taxon>Klebsiella/Raoultella group</taxon>
        <taxon>Klebsiella</taxon>
        <taxon>Klebsiella pneumoniae complex</taxon>
    </lineage>
</organism>
<reference evidence="1 2" key="1">
    <citation type="journal article" date="2019" name="Antimicrob. Agents Chemother.">
        <title>Applying Rapid Whole Genome Sequencing to Predict Phenotypic Antimicrobial Susceptibility Testing Results Among Carbapenem-Resistant Klebsiella pneumoniae Clinical Isolates.</title>
        <authorList>
            <person name="Tamma P.D."/>
            <person name="Fan Y."/>
            <person name="Bergman Y."/>
            <person name="Pertea G."/>
            <person name="Kazmi A."/>
            <person name="Lewis S."/>
            <person name="Carroll K.C."/>
            <person name="Schatz M.C."/>
            <person name="Timp W."/>
            <person name="Simner P.J."/>
        </authorList>
    </citation>
    <scope>NUCLEOTIDE SEQUENCE [LARGE SCALE GENOMIC DNA]</scope>
    <source>
        <strain evidence="1 2">KLPN_33</strain>
    </source>
</reference>
<evidence type="ECO:0000313" key="1">
    <source>
        <dbReference type="EMBL" id="RRE43230.1"/>
    </source>
</evidence>
<sequence length="140" mass="16433">MSDLIEMVYLDIPNKLTSIQDDSNNSGYQKLLKLMLSSSNKEEIIERLVEEKIRGIFYGNPLDVFEKDKAKLEFGTFFKDNYSSEINKFKEIIAARNVVAHNNGKIDRKYLREVNSTATLGEKIKIDREFIKTLYIYFRY</sequence>
<dbReference type="EMBL" id="RCZY01000002">
    <property type="protein sequence ID" value="RRE43230.1"/>
    <property type="molecule type" value="Genomic_DNA"/>
</dbReference>
<dbReference type="AlphaFoldDB" id="A0A3P2EFM9"/>
<protein>
    <recommendedName>
        <fullName evidence="3">RiboL-PSP-HEPN domain-containing protein</fullName>
    </recommendedName>
</protein>
<gene>
    <name evidence="1" type="ORF">EAO28_03915</name>
</gene>
<evidence type="ECO:0000313" key="2">
    <source>
        <dbReference type="Proteomes" id="UP000272440"/>
    </source>
</evidence>
<name>A0A3P2EFM9_KLEPN</name>